<dbReference type="InterPro" id="IPR024909">
    <property type="entry name" value="Cys-tRNA/MSH_ligase"/>
</dbReference>
<evidence type="ECO:0000256" key="9">
    <source>
        <dbReference type="ARBA" id="ARBA00022840"/>
    </source>
</evidence>
<organism evidence="16">
    <name type="scientific">uncultured Rubrobacteraceae bacterium</name>
    <dbReference type="NCBI Taxonomy" id="349277"/>
    <lineage>
        <taxon>Bacteria</taxon>
        <taxon>Bacillati</taxon>
        <taxon>Actinomycetota</taxon>
        <taxon>Rubrobacteria</taxon>
        <taxon>Rubrobacterales</taxon>
        <taxon>Rubrobacteraceae</taxon>
        <taxon>environmental samples</taxon>
    </lineage>
</organism>
<dbReference type="GO" id="GO:0006423">
    <property type="term" value="P:cysteinyl-tRNA aminoacylation"/>
    <property type="evidence" value="ECO:0007669"/>
    <property type="project" value="UniProtKB-UniRule"/>
</dbReference>
<evidence type="ECO:0000256" key="11">
    <source>
        <dbReference type="ARBA" id="ARBA00023146"/>
    </source>
</evidence>
<keyword evidence="5 13" id="KW-0436">Ligase</keyword>
<feature type="binding site" evidence="13">
    <location>
        <position position="27"/>
    </location>
    <ligand>
        <name>Zn(2+)</name>
        <dbReference type="ChEBI" id="CHEBI:29105"/>
    </ligand>
</feature>
<feature type="domain" description="Cysteinyl-tRNA synthetase class Ia DALR" evidence="15">
    <location>
        <begin position="352"/>
        <end position="413"/>
    </location>
</feature>
<comment type="subunit">
    <text evidence="3 13">Monomer.</text>
</comment>
<dbReference type="NCBIfam" id="TIGR00435">
    <property type="entry name" value="cysS"/>
    <property type="match status" value="1"/>
</dbReference>
<keyword evidence="8 13" id="KW-0862">Zinc</keyword>
<evidence type="ECO:0000256" key="14">
    <source>
        <dbReference type="SAM" id="MobiDB-lite"/>
    </source>
</evidence>
<dbReference type="Pfam" id="PF01406">
    <property type="entry name" value="tRNA-synt_1e"/>
    <property type="match status" value="1"/>
</dbReference>
<keyword evidence="4 13" id="KW-0963">Cytoplasm</keyword>
<dbReference type="CDD" id="cd00672">
    <property type="entry name" value="CysRS_core"/>
    <property type="match status" value="1"/>
</dbReference>
<dbReference type="Pfam" id="PF23493">
    <property type="entry name" value="CysS_C"/>
    <property type="match status" value="1"/>
</dbReference>
<evidence type="ECO:0000259" key="15">
    <source>
        <dbReference type="SMART" id="SM00840"/>
    </source>
</evidence>
<keyword evidence="6 13" id="KW-0479">Metal-binding</keyword>
<keyword evidence="7 13" id="KW-0547">Nucleotide-binding</keyword>
<dbReference type="PANTHER" id="PTHR10890:SF3">
    <property type="entry name" value="CYSTEINE--TRNA LIGASE, CYTOPLASMIC"/>
    <property type="match status" value="1"/>
</dbReference>
<dbReference type="EC" id="6.1.1.16" evidence="13"/>
<dbReference type="Gene3D" id="1.20.120.1910">
    <property type="entry name" value="Cysteine-tRNA ligase, C-terminal anti-codon recognition domain"/>
    <property type="match status" value="1"/>
</dbReference>
<accession>A0A6J4P6L5</accession>
<evidence type="ECO:0000256" key="3">
    <source>
        <dbReference type="ARBA" id="ARBA00011245"/>
    </source>
</evidence>
<evidence type="ECO:0000313" key="16">
    <source>
        <dbReference type="EMBL" id="CAA9407691.1"/>
    </source>
</evidence>
<dbReference type="SMART" id="SM00840">
    <property type="entry name" value="DALR_2"/>
    <property type="match status" value="1"/>
</dbReference>
<evidence type="ECO:0000256" key="4">
    <source>
        <dbReference type="ARBA" id="ARBA00022490"/>
    </source>
</evidence>
<comment type="cofactor">
    <cofactor evidence="13">
        <name>Zn(2+)</name>
        <dbReference type="ChEBI" id="CHEBI:29105"/>
    </cofactor>
    <text evidence="13">Binds 1 zinc ion per subunit.</text>
</comment>
<dbReference type="InterPro" id="IPR015803">
    <property type="entry name" value="Cys-tRNA-ligase"/>
</dbReference>
<evidence type="ECO:0000256" key="7">
    <source>
        <dbReference type="ARBA" id="ARBA00022741"/>
    </source>
</evidence>
<dbReference type="InterPro" id="IPR015273">
    <property type="entry name" value="Cys-tRNA-synt_Ia_DALR"/>
</dbReference>
<dbReference type="GO" id="GO:0005524">
    <property type="term" value="F:ATP binding"/>
    <property type="evidence" value="ECO:0007669"/>
    <property type="project" value="UniProtKB-UniRule"/>
</dbReference>
<dbReference type="InterPro" id="IPR014729">
    <property type="entry name" value="Rossmann-like_a/b/a_fold"/>
</dbReference>
<feature type="binding site" evidence="13">
    <location>
        <position position="238"/>
    </location>
    <ligand>
        <name>Zn(2+)</name>
        <dbReference type="ChEBI" id="CHEBI:29105"/>
    </ligand>
</feature>
<comment type="subcellular location">
    <subcellularLocation>
        <location evidence="1 13">Cytoplasm</location>
    </subcellularLocation>
</comment>
<evidence type="ECO:0000256" key="13">
    <source>
        <dbReference type="HAMAP-Rule" id="MF_00041"/>
    </source>
</evidence>
<dbReference type="Gene3D" id="3.40.50.620">
    <property type="entry name" value="HUPs"/>
    <property type="match status" value="1"/>
</dbReference>
<proteinExistence type="inferred from homology"/>
<keyword evidence="10 13" id="KW-0648">Protein biosynthesis</keyword>
<dbReference type="Pfam" id="PF09190">
    <property type="entry name" value="DALR_2"/>
    <property type="match status" value="1"/>
</dbReference>
<evidence type="ECO:0000256" key="6">
    <source>
        <dbReference type="ARBA" id="ARBA00022723"/>
    </source>
</evidence>
<dbReference type="AlphaFoldDB" id="A0A6J4P6L5"/>
<dbReference type="SUPFAM" id="SSF52374">
    <property type="entry name" value="Nucleotidylyl transferase"/>
    <property type="match status" value="1"/>
</dbReference>
<sequence>MSVQVRDTLSGRLVEVGESGRIGLYVCGPTVYNHIHIGNARAPLFWDVVVRYLRSRDYEVQLVQNITDIEDKIINKANDEGVSWEEIVRRYTDSFHERLELLGIGPPDVEPRATEHIPEMISLIEDLIESGHAYAPSEANGDVYYDVGSCPSYGCLSRQRPEEMRETEKGTTGHKKSSLDFALWKASKPGEPSWESPWGLGRPGWHIECSAMVEKHLPDGADIHGGGTDLRFPHHENELAQSAGAHPDHTFVRAWAHHGMVNLTLEGQVSNKMAKSLGNVLDVDRAVALHGRNAIRMWFLQSHYSQPIDYSEEILDEKRRSYERLLRLYRQIARSETSSELSDDLAAELEERFDRAMRDDFNTPEAVAALFEVTHRAGQEIAAHPEAVREFGTLKEALGEILTIFGFDLAEETATSVNGVRVRYEEEPDEETLLRVAEREEARREKDWATADRLRDELQDGGWAVEDTPEGPVVSRR</sequence>
<keyword evidence="11 13" id="KW-0030">Aminoacyl-tRNA synthetase</keyword>
<dbReference type="InterPro" id="IPR056411">
    <property type="entry name" value="CysS_C"/>
</dbReference>
<comment type="similarity">
    <text evidence="2 13">Belongs to the class-I aminoacyl-tRNA synthetase family.</text>
</comment>
<reference evidence="16" key="1">
    <citation type="submission" date="2020-02" db="EMBL/GenBank/DDBJ databases">
        <authorList>
            <person name="Meier V. D."/>
        </authorList>
    </citation>
    <scope>NUCLEOTIDE SEQUENCE</scope>
    <source>
        <strain evidence="16">AVDCRST_MAG78</strain>
    </source>
</reference>
<evidence type="ECO:0000256" key="12">
    <source>
        <dbReference type="ARBA" id="ARBA00047398"/>
    </source>
</evidence>
<feature type="binding site" evidence="13">
    <location>
        <position position="275"/>
    </location>
    <ligand>
        <name>ATP</name>
        <dbReference type="ChEBI" id="CHEBI:30616"/>
    </ligand>
</feature>
<keyword evidence="9 13" id="KW-0067">ATP-binding</keyword>
<evidence type="ECO:0000256" key="10">
    <source>
        <dbReference type="ARBA" id="ARBA00022917"/>
    </source>
</evidence>
<dbReference type="EMBL" id="CADCVB010000012">
    <property type="protein sequence ID" value="CAA9407691.1"/>
    <property type="molecule type" value="Genomic_DNA"/>
</dbReference>
<name>A0A6J4P6L5_9ACTN</name>
<dbReference type="HAMAP" id="MF_00041">
    <property type="entry name" value="Cys_tRNA_synth"/>
    <property type="match status" value="1"/>
</dbReference>
<evidence type="ECO:0000256" key="8">
    <source>
        <dbReference type="ARBA" id="ARBA00022833"/>
    </source>
</evidence>
<evidence type="ECO:0000256" key="2">
    <source>
        <dbReference type="ARBA" id="ARBA00005594"/>
    </source>
</evidence>
<dbReference type="GO" id="GO:0004817">
    <property type="term" value="F:cysteine-tRNA ligase activity"/>
    <property type="evidence" value="ECO:0007669"/>
    <property type="project" value="UniProtKB-UniRule"/>
</dbReference>
<dbReference type="PRINTS" id="PR00983">
    <property type="entry name" value="TRNASYNTHCYS"/>
</dbReference>
<feature type="short sequence motif" description="'HIGH' region" evidence="13">
    <location>
        <begin position="29"/>
        <end position="39"/>
    </location>
</feature>
<dbReference type="InterPro" id="IPR009080">
    <property type="entry name" value="tRNAsynth_Ia_anticodon-bd"/>
</dbReference>
<dbReference type="GO" id="GO:0008270">
    <property type="term" value="F:zinc ion binding"/>
    <property type="evidence" value="ECO:0007669"/>
    <property type="project" value="UniProtKB-UniRule"/>
</dbReference>
<dbReference type="GO" id="GO:0005829">
    <property type="term" value="C:cytosol"/>
    <property type="evidence" value="ECO:0007669"/>
    <property type="project" value="TreeGrafter"/>
</dbReference>
<comment type="catalytic activity">
    <reaction evidence="12 13">
        <text>tRNA(Cys) + L-cysteine + ATP = L-cysteinyl-tRNA(Cys) + AMP + diphosphate</text>
        <dbReference type="Rhea" id="RHEA:17773"/>
        <dbReference type="Rhea" id="RHEA-COMP:9661"/>
        <dbReference type="Rhea" id="RHEA-COMP:9679"/>
        <dbReference type="ChEBI" id="CHEBI:30616"/>
        <dbReference type="ChEBI" id="CHEBI:33019"/>
        <dbReference type="ChEBI" id="CHEBI:35235"/>
        <dbReference type="ChEBI" id="CHEBI:78442"/>
        <dbReference type="ChEBI" id="CHEBI:78517"/>
        <dbReference type="ChEBI" id="CHEBI:456215"/>
        <dbReference type="EC" id="6.1.1.16"/>
    </reaction>
</comment>
<gene>
    <name evidence="13" type="primary">cysS</name>
    <name evidence="16" type="ORF">AVDCRST_MAG78-196</name>
</gene>
<dbReference type="InterPro" id="IPR032678">
    <property type="entry name" value="tRNA-synt_1_cat_dom"/>
</dbReference>
<feature type="binding site" evidence="13">
    <location>
        <position position="234"/>
    </location>
    <ligand>
        <name>Zn(2+)</name>
        <dbReference type="ChEBI" id="CHEBI:29105"/>
    </ligand>
</feature>
<evidence type="ECO:0000256" key="1">
    <source>
        <dbReference type="ARBA" id="ARBA00004496"/>
    </source>
</evidence>
<feature type="short sequence motif" description="'KMSKS' region" evidence="13">
    <location>
        <begin position="272"/>
        <end position="276"/>
    </location>
</feature>
<dbReference type="PANTHER" id="PTHR10890">
    <property type="entry name" value="CYSTEINYL-TRNA SYNTHETASE"/>
    <property type="match status" value="1"/>
</dbReference>
<dbReference type="SUPFAM" id="SSF47323">
    <property type="entry name" value="Anticodon-binding domain of a subclass of class I aminoacyl-tRNA synthetases"/>
    <property type="match status" value="1"/>
</dbReference>
<feature type="region of interest" description="Disordered" evidence="14">
    <location>
        <begin position="458"/>
        <end position="477"/>
    </location>
</feature>
<feature type="binding site" evidence="13">
    <location>
        <position position="209"/>
    </location>
    <ligand>
        <name>Zn(2+)</name>
        <dbReference type="ChEBI" id="CHEBI:29105"/>
    </ligand>
</feature>
<protein>
    <recommendedName>
        <fullName evidence="13">Cysteine--tRNA ligase</fullName>
        <ecNumber evidence="13">6.1.1.16</ecNumber>
    </recommendedName>
    <alternativeName>
        <fullName evidence="13">Cysteinyl-tRNA synthetase</fullName>
        <shortName evidence="13">CysRS</shortName>
    </alternativeName>
</protein>
<evidence type="ECO:0000256" key="5">
    <source>
        <dbReference type="ARBA" id="ARBA00022598"/>
    </source>
</evidence>